<name>A0A1W6MHS0_9FLAO</name>
<dbReference type="Gene3D" id="2.40.30.90">
    <property type="entry name" value="Bacterial fluorinating enzyme like"/>
    <property type="match status" value="1"/>
</dbReference>
<dbReference type="Proteomes" id="UP000193431">
    <property type="component" value="Chromosome"/>
</dbReference>
<dbReference type="SUPFAM" id="SSF101852">
    <property type="entry name" value="Bacterial fluorinating enzyme, C-terminal domain"/>
    <property type="match status" value="1"/>
</dbReference>
<dbReference type="Gene3D" id="3.40.50.10790">
    <property type="entry name" value="S-adenosyl-l-methionine hydroxide adenosyltransferase, N-terminal"/>
    <property type="match status" value="1"/>
</dbReference>
<keyword evidence="1" id="KW-0949">S-adenosyl-L-methionine</keyword>
<dbReference type="Pfam" id="PF20257">
    <property type="entry name" value="SAM_HAT_C"/>
    <property type="match status" value="1"/>
</dbReference>
<evidence type="ECO:0000256" key="1">
    <source>
        <dbReference type="ARBA" id="ARBA00022691"/>
    </source>
</evidence>
<dbReference type="InterPro" id="IPR023227">
    <property type="entry name" value="SAM_OH_AdoTrfase_C_sf"/>
</dbReference>
<dbReference type="PIRSF" id="PIRSF006779">
    <property type="entry name" value="UCP006779"/>
    <property type="match status" value="1"/>
</dbReference>
<feature type="domain" description="S-adenosyl-l-methionine hydroxide adenosyltransferase C-terminal" evidence="4">
    <location>
        <begin position="170"/>
        <end position="271"/>
    </location>
</feature>
<evidence type="ECO:0000313" key="5">
    <source>
        <dbReference type="EMBL" id="ARN77143.1"/>
    </source>
</evidence>
<comment type="similarity">
    <text evidence="2">Belongs to the SAM hydrolase / SAM-dependent halogenase family.</text>
</comment>
<evidence type="ECO:0000313" key="6">
    <source>
        <dbReference type="Proteomes" id="UP000193431"/>
    </source>
</evidence>
<dbReference type="PANTHER" id="PTHR35092:SF1">
    <property type="entry name" value="CHLORINASE MJ1651"/>
    <property type="match status" value="1"/>
</dbReference>
<evidence type="ECO:0008006" key="7">
    <source>
        <dbReference type="Google" id="ProtNLM"/>
    </source>
</evidence>
<sequence>MAIITLTTDYGLKDPYVGAVKGAIFKQLPNVNVVDISHFITPFHIAEAAYIIQNSYITFPEGTIHIIGVDAEHTPENRHVAVLLNGHYFICADNGVLCLIMNKLRPEKMVEINIHDRIESNFTMLDAFVQTACHIARGGTLEVIGKPVTYLQRIAGIFPQVSDQHLYIHGQVIYIDNYGNSVTNITREIFEKIGKGRAFELSARSERYKKIHERYSDIVNFDVNEEHRDVDGKGLCIFNSAGYIEIATYKSNPLTVGSASSLFGLRIDTPVIINFERI</sequence>
<keyword evidence="6" id="KW-1185">Reference proteome</keyword>
<protein>
    <recommendedName>
        <fullName evidence="7">SAM-dependent chlorinase/fluorinase</fullName>
    </recommendedName>
</protein>
<evidence type="ECO:0000259" key="4">
    <source>
        <dbReference type="Pfam" id="PF20257"/>
    </source>
</evidence>
<feature type="domain" description="S-adenosyl-l-methionine hydroxide adenosyltransferase N-terminal" evidence="3">
    <location>
        <begin position="4"/>
        <end position="145"/>
    </location>
</feature>
<organism evidence="5 6">
    <name type="scientific">Nonlabens spongiae</name>
    <dbReference type="NCBI Taxonomy" id="331648"/>
    <lineage>
        <taxon>Bacteria</taxon>
        <taxon>Pseudomonadati</taxon>
        <taxon>Bacteroidota</taxon>
        <taxon>Flavobacteriia</taxon>
        <taxon>Flavobacteriales</taxon>
        <taxon>Flavobacteriaceae</taxon>
        <taxon>Nonlabens</taxon>
    </lineage>
</organism>
<proteinExistence type="inferred from homology"/>
<evidence type="ECO:0000259" key="3">
    <source>
        <dbReference type="Pfam" id="PF01887"/>
    </source>
</evidence>
<dbReference type="AlphaFoldDB" id="A0A1W6MHS0"/>
<reference evidence="5 6" key="1">
    <citation type="submission" date="2016-11" db="EMBL/GenBank/DDBJ databases">
        <title>Trade-off between light-utilization and light-protection in marine flavobacteria.</title>
        <authorList>
            <person name="Kumagai Y."/>
        </authorList>
    </citation>
    <scope>NUCLEOTIDE SEQUENCE [LARGE SCALE GENOMIC DNA]</scope>
    <source>
        <strain evidence="5 6">JCM 13191</strain>
    </source>
</reference>
<dbReference type="InterPro" id="IPR002747">
    <property type="entry name" value="SAM_OH_AdoTrfase"/>
</dbReference>
<dbReference type="RefSeq" id="WP_085765948.1">
    <property type="nucleotide sequence ID" value="NZ_CP019344.1"/>
</dbReference>
<evidence type="ECO:0000256" key="2">
    <source>
        <dbReference type="ARBA" id="ARBA00024035"/>
    </source>
</evidence>
<dbReference type="STRING" id="331648.BST97_03580"/>
<dbReference type="OrthoDB" id="9792195at2"/>
<dbReference type="SUPFAM" id="SSF102522">
    <property type="entry name" value="Bacterial fluorinating enzyme, N-terminal domain"/>
    <property type="match status" value="1"/>
</dbReference>
<dbReference type="EMBL" id="CP019344">
    <property type="protein sequence ID" value="ARN77143.1"/>
    <property type="molecule type" value="Genomic_DNA"/>
</dbReference>
<gene>
    <name evidence="5" type="ORF">BST97_03580</name>
</gene>
<dbReference type="InterPro" id="IPR023228">
    <property type="entry name" value="SAM_OH_AdoTrfase_N_sf"/>
</dbReference>
<dbReference type="InterPro" id="IPR046470">
    <property type="entry name" value="SAM_HAT_C"/>
</dbReference>
<dbReference type="PANTHER" id="PTHR35092">
    <property type="entry name" value="CHLORINASE MJ1651"/>
    <property type="match status" value="1"/>
</dbReference>
<dbReference type="InterPro" id="IPR046469">
    <property type="entry name" value="SAM_HAT_N"/>
</dbReference>
<accession>A0A1W6MHS0</accession>
<dbReference type="Pfam" id="PF01887">
    <property type="entry name" value="SAM_HAT_N"/>
    <property type="match status" value="1"/>
</dbReference>